<dbReference type="InterPro" id="IPR010994">
    <property type="entry name" value="RuvA_2-like"/>
</dbReference>
<comment type="caution">
    <text evidence="5">The sequence shown here is derived from an EMBL/GenBank/DDBJ whole genome shotgun (WGS) entry which is preliminary data.</text>
</comment>
<dbReference type="OrthoDB" id="9785707at2"/>
<evidence type="ECO:0000313" key="6">
    <source>
        <dbReference type="Proteomes" id="UP000256838"/>
    </source>
</evidence>
<evidence type="ECO:0000259" key="4">
    <source>
        <dbReference type="Pfam" id="PF17782"/>
    </source>
</evidence>
<dbReference type="SUPFAM" id="SSF47781">
    <property type="entry name" value="RuvA domain 2-like"/>
    <property type="match status" value="1"/>
</dbReference>
<dbReference type="Gene3D" id="3.40.50.450">
    <property type="match status" value="1"/>
</dbReference>
<name>A0A3D8K4S6_9BURK</name>
<dbReference type="InterPro" id="IPR041614">
    <property type="entry name" value="DprA_WH"/>
</dbReference>
<organism evidence="5 6">
    <name type="scientific">Trinickia dinghuensis</name>
    <dbReference type="NCBI Taxonomy" id="2291023"/>
    <lineage>
        <taxon>Bacteria</taxon>
        <taxon>Pseudomonadati</taxon>
        <taxon>Pseudomonadota</taxon>
        <taxon>Betaproteobacteria</taxon>
        <taxon>Burkholderiales</taxon>
        <taxon>Burkholderiaceae</taxon>
        <taxon>Trinickia</taxon>
    </lineage>
</organism>
<keyword evidence="6" id="KW-1185">Reference proteome</keyword>
<dbReference type="SUPFAM" id="SSF102405">
    <property type="entry name" value="MCP/YpsA-like"/>
    <property type="match status" value="1"/>
</dbReference>
<evidence type="ECO:0000313" key="5">
    <source>
        <dbReference type="EMBL" id="RDV00211.1"/>
    </source>
</evidence>
<dbReference type="NCBIfam" id="TIGR00732">
    <property type="entry name" value="dprA"/>
    <property type="match status" value="1"/>
</dbReference>
<sequence length="428" mass="43877">MQARSMTPATLGAWLALAGAPGLGPPALRTLIAAFGNAQALLAQSFDTLAQAAGDEAAQAVATAARADIREQLERTCAWAALPGNALVALDDPAYPPALLTMHDPPPLLYACGQLEWLHAPSVAIVGSRGATPQGIDDASHFARELAGSGLVVVSGLALGVDAAAHRGALAAGGATVAVVGTGADLVYPARHRALAHEIAARGTIVSEWPLGTPAKPSHFPQRNRLIAGMTKGVLVVEAALRSGSLITARLANEMGRDVFAIPGSIHAPLSRGCHQLIKDGAMLTETPQDVLDALGLAQSAAAPARAPGSPAQCRSARTGARAVPAATPTPTAISRKPVRSPQRQPAEPLPLFDTQPALPSPAPLSANAARLLEALGHAPAALEILAARTEMDSATLQGALLELELRGHLAVLPGGRYVRHTVRHNHD</sequence>
<feature type="compositionally biased region" description="Low complexity" evidence="2">
    <location>
        <begin position="303"/>
        <end position="333"/>
    </location>
</feature>
<dbReference type="GO" id="GO:0009294">
    <property type="term" value="P:DNA-mediated transformation"/>
    <property type="evidence" value="ECO:0007669"/>
    <property type="project" value="InterPro"/>
</dbReference>
<dbReference type="Proteomes" id="UP000256838">
    <property type="component" value="Unassembled WGS sequence"/>
</dbReference>
<reference evidence="5 6" key="1">
    <citation type="submission" date="2018-08" db="EMBL/GenBank/DDBJ databases">
        <title>Paraburkholderia sp. DHOM06 isolated from forest soil.</title>
        <authorList>
            <person name="Gao Z.-H."/>
            <person name="Qiu L.-H."/>
        </authorList>
    </citation>
    <scope>NUCLEOTIDE SEQUENCE [LARGE SCALE GENOMIC DNA]</scope>
    <source>
        <strain evidence="5 6">DHOM06</strain>
    </source>
</reference>
<feature type="domain" description="DprA winged helix" evidence="4">
    <location>
        <begin position="356"/>
        <end position="416"/>
    </location>
</feature>
<protein>
    <submittedName>
        <fullName evidence="5">DNA-protecting protein DprA</fullName>
    </submittedName>
</protein>
<evidence type="ECO:0000256" key="1">
    <source>
        <dbReference type="ARBA" id="ARBA00006525"/>
    </source>
</evidence>
<comment type="similarity">
    <text evidence="1">Belongs to the DprA/Smf family.</text>
</comment>
<feature type="domain" description="Smf/DprA SLOG" evidence="3">
    <location>
        <begin position="88"/>
        <end position="295"/>
    </location>
</feature>
<dbReference type="PANTHER" id="PTHR43022:SF1">
    <property type="entry name" value="PROTEIN SMF"/>
    <property type="match status" value="1"/>
</dbReference>
<dbReference type="Pfam" id="PF02481">
    <property type="entry name" value="DNA_processg_A"/>
    <property type="match status" value="1"/>
</dbReference>
<evidence type="ECO:0000256" key="2">
    <source>
        <dbReference type="SAM" id="MobiDB-lite"/>
    </source>
</evidence>
<dbReference type="InterPro" id="IPR036388">
    <property type="entry name" value="WH-like_DNA-bd_sf"/>
</dbReference>
<dbReference type="InterPro" id="IPR057666">
    <property type="entry name" value="DrpA_SLOG"/>
</dbReference>
<dbReference type="RefSeq" id="WP_115532878.1">
    <property type="nucleotide sequence ID" value="NZ_QRGA01000003.1"/>
</dbReference>
<dbReference type="AlphaFoldDB" id="A0A3D8K4S6"/>
<dbReference type="PANTHER" id="PTHR43022">
    <property type="entry name" value="PROTEIN SMF"/>
    <property type="match status" value="1"/>
</dbReference>
<feature type="region of interest" description="Disordered" evidence="2">
    <location>
        <begin position="303"/>
        <end position="361"/>
    </location>
</feature>
<dbReference type="InterPro" id="IPR003488">
    <property type="entry name" value="DprA"/>
</dbReference>
<dbReference type="Pfam" id="PF17782">
    <property type="entry name" value="WHD_DprA"/>
    <property type="match status" value="1"/>
</dbReference>
<accession>A0A3D8K4S6</accession>
<gene>
    <name evidence="5" type="primary">dprA</name>
    <name evidence="5" type="ORF">DWV00_07030</name>
</gene>
<evidence type="ECO:0000259" key="3">
    <source>
        <dbReference type="Pfam" id="PF02481"/>
    </source>
</evidence>
<dbReference type="EMBL" id="QRGA01000003">
    <property type="protein sequence ID" value="RDV00211.1"/>
    <property type="molecule type" value="Genomic_DNA"/>
</dbReference>
<dbReference type="Gene3D" id="1.10.10.10">
    <property type="entry name" value="Winged helix-like DNA-binding domain superfamily/Winged helix DNA-binding domain"/>
    <property type="match status" value="1"/>
</dbReference>
<proteinExistence type="inferred from homology"/>